<dbReference type="Pfam" id="PF08495">
    <property type="entry name" value="FIST"/>
    <property type="match status" value="1"/>
</dbReference>
<evidence type="ECO:0000259" key="2">
    <source>
        <dbReference type="SMART" id="SM01204"/>
    </source>
</evidence>
<dbReference type="AlphaFoldDB" id="A0A7Y2H1W6"/>
<evidence type="ECO:0000259" key="1">
    <source>
        <dbReference type="SMART" id="SM00897"/>
    </source>
</evidence>
<dbReference type="InterPro" id="IPR013702">
    <property type="entry name" value="FIST_domain_N"/>
</dbReference>
<feature type="domain" description="FIST C-domain" evidence="2">
    <location>
        <begin position="221"/>
        <end position="359"/>
    </location>
</feature>
<gene>
    <name evidence="3" type="ORF">HKN21_06520</name>
</gene>
<feature type="domain" description="FIST" evidence="1">
    <location>
        <begin position="26"/>
        <end position="220"/>
    </location>
</feature>
<sequence length="381" mass="41034">MKSLSFAHFQTRGWQGLEEAREIDSPETVVFAFCSPLYKEEPNALSELKSAFPNSVVVGCSTSGEIHQGEIHDLSISAAALQLDKSRIKASRVTVNDPQLSKELGEALIQPLLEDDLQGVFVFSDGLAVNGSALSAGINKVLGETGIVCGGGLAGDGNHFQSTWTMYQGEIEEGQVIAIGFYGEALSITHGSKGGWDIFGPERVITRSRGHVVLTIDDKPALDLYKTYLGEMADGLPATGLLFPLQIRENAEAERKLVRTCLATDDDEGSITFAGDVPEGWLAQFMTANFERVIDGAGEAAEEAIFENEGQSVNLAVSCVGRRLVLGERADEEIELLEETLGSESKILGFYSYGEIAPHTKGSPCELHNQTMTIFRIAEAA</sequence>
<evidence type="ECO:0000313" key="3">
    <source>
        <dbReference type="EMBL" id="NNF06396.1"/>
    </source>
</evidence>
<comment type="caution">
    <text evidence="3">The sequence shown here is derived from an EMBL/GenBank/DDBJ whole genome shotgun (WGS) entry which is preliminary data.</text>
</comment>
<evidence type="ECO:0008006" key="5">
    <source>
        <dbReference type="Google" id="ProtNLM"/>
    </source>
</evidence>
<dbReference type="EMBL" id="JABDJR010000246">
    <property type="protein sequence ID" value="NNF06396.1"/>
    <property type="molecule type" value="Genomic_DNA"/>
</dbReference>
<dbReference type="Proteomes" id="UP000547674">
    <property type="component" value="Unassembled WGS sequence"/>
</dbReference>
<accession>A0A7Y2H1W6</accession>
<organism evidence="3 4">
    <name type="scientific">Eiseniibacteriota bacterium</name>
    <dbReference type="NCBI Taxonomy" id="2212470"/>
    <lineage>
        <taxon>Bacteria</taxon>
        <taxon>Candidatus Eiseniibacteriota</taxon>
    </lineage>
</organism>
<proteinExistence type="predicted"/>
<protein>
    <recommendedName>
        <fullName evidence="5">Histidine kinase</fullName>
    </recommendedName>
</protein>
<dbReference type="PANTHER" id="PTHR40252:SF2">
    <property type="entry name" value="BLR0328 PROTEIN"/>
    <property type="match status" value="1"/>
</dbReference>
<dbReference type="SMART" id="SM00897">
    <property type="entry name" value="FIST"/>
    <property type="match status" value="1"/>
</dbReference>
<dbReference type="InterPro" id="IPR019494">
    <property type="entry name" value="FIST_C"/>
</dbReference>
<name>A0A7Y2H1W6_UNCEI</name>
<evidence type="ECO:0000313" key="4">
    <source>
        <dbReference type="Proteomes" id="UP000547674"/>
    </source>
</evidence>
<dbReference type="SMART" id="SM01204">
    <property type="entry name" value="FIST_C"/>
    <property type="match status" value="1"/>
</dbReference>
<reference evidence="3 4" key="1">
    <citation type="submission" date="2020-03" db="EMBL/GenBank/DDBJ databases">
        <title>Metabolic flexibility allows generalist bacteria to become dominant in a frequently disturbed ecosystem.</title>
        <authorList>
            <person name="Chen Y.-J."/>
            <person name="Leung P.M."/>
            <person name="Bay S.K."/>
            <person name="Hugenholtz P."/>
            <person name="Kessler A.J."/>
            <person name="Shelley G."/>
            <person name="Waite D.W."/>
            <person name="Cook P.L."/>
            <person name="Greening C."/>
        </authorList>
    </citation>
    <scope>NUCLEOTIDE SEQUENCE [LARGE SCALE GENOMIC DNA]</scope>
    <source>
        <strain evidence="3">SS_bin_28</strain>
    </source>
</reference>
<dbReference type="Pfam" id="PF10442">
    <property type="entry name" value="FIST_C"/>
    <property type="match status" value="1"/>
</dbReference>
<dbReference type="PANTHER" id="PTHR40252">
    <property type="entry name" value="BLR0328 PROTEIN"/>
    <property type="match status" value="1"/>
</dbReference>